<dbReference type="EMBL" id="JAWDGP010001360">
    <property type="protein sequence ID" value="KAK3792631.1"/>
    <property type="molecule type" value="Genomic_DNA"/>
</dbReference>
<evidence type="ECO:0000313" key="2">
    <source>
        <dbReference type="Proteomes" id="UP001283361"/>
    </source>
</evidence>
<dbReference type="Proteomes" id="UP001283361">
    <property type="component" value="Unassembled WGS sequence"/>
</dbReference>
<organism evidence="1 2">
    <name type="scientific">Elysia crispata</name>
    <name type="common">lettuce slug</name>
    <dbReference type="NCBI Taxonomy" id="231223"/>
    <lineage>
        <taxon>Eukaryota</taxon>
        <taxon>Metazoa</taxon>
        <taxon>Spiralia</taxon>
        <taxon>Lophotrochozoa</taxon>
        <taxon>Mollusca</taxon>
        <taxon>Gastropoda</taxon>
        <taxon>Heterobranchia</taxon>
        <taxon>Euthyneura</taxon>
        <taxon>Panpulmonata</taxon>
        <taxon>Sacoglossa</taxon>
        <taxon>Placobranchoidea</taxon>
        <taxon>Plakobranchidae</taxon>
        <taxon>Elysia</taxon>
    </lineage>
</organism>
<accession>A0AAE1E392</accession>
<keyword evidence="2" id="KW-1185">Reference proteome</keyword>
<evidence type="ECO:0000313" key="1">
    <source>
        <dbReference type="EMBL" id="KAK3792631.1"/>
    </source>
</evidence>
<comment type="caution">
    <text evidence="1">The sequence shown here is derived from an EMBL/GenBank/DDBJ whole genome shotgun (WGS) entry which is preliminary data.</text>
</comment>
<sequence length="108" mass="11901">MSADHGARLLWLLFESQCCPSCDKEGHVFILFSEALGTRRGMSSAEPVSVTQQLENGELPSTGRLVTVRIVLRADVFITVLFSARSVGQQCGYQHLQLNSGYRHCVTS</sequence>
<gene>
    <name evidence="1" type="ORF">RRG08_064844</name>
</gene>
<proteinExistence type="predicted"/>
<reference evidence="1" key="1">
    <citation type="journal article" date="2023" name="G3 (Bethesda)">
        <title>A reference genome for the long-term kleptoplast-retaining sea slug Elysia crispata morphotype clarki.</title>
        <authorList>
            <person name="Eastman K.E."/>
            <person name="Pendleton A.L."/>
            <person name="Shaikh M.A."/>
            <person name="Suttiyut T."/>
            <person name="Ogas R."/>
            <person name="Tomko P."/>
            <person name="Gavelis G."/>
            <person name="Widhalm J.R."/>
            <person name="Wisecaver J.H."/>
        </authorList>
    </citation>
    <scope>NUCLEOTIDE SEQUENCE</scope>
    <source>
        <strain evidence="1">ECLA1</strain>
    </source>
</reference>
<dbReference type="AlphaFoldDB" id="A0AAE1E392"/>
<name>A0AAE1E392_9GAST</name>
<protein>
    <submittedName>
        <fullName evidence="1">Uncharacterized protein</fullName>
    </submittedName>
</protein>